<evidence type="ECO:0000313" key="2">
    <source>
        <dbReference type="Proteomes" id="UP000050265"/>
    </source>
</evidence>
<evidence type="ECO:0000313" key="1">
    <source>
        <dbReference type="EMBL" id="KPX67877.1"/>
    </source>
</evidence>
<name>A0A0P9VFN9_PSEAV</name>
<dbReference type="Proteomes" id="UP000050265">
    <property type="component" value="Unassembled WGS sequence"/>
</dbReference>
<gene>
    <name evidence="1" type="ORF">ALO35_200203</name>
</gene>
<dbReference type="PATRIC" id="fig|53707.9.peg.2728"/>
<accession>A0A0P9VFN9</accession>
<organism evidence="1 2">
    <name type="scientific">Pseudomonas amygdali pv. lachrymans</name>
    <name type="common">Pseudomonas syringae pv. lachrymans</name>
    <dbReference type="NCBI Taxonomy" id="53707"/>
    <lineage>
        <taxon>Bacteria</taxon>
        <taxon>Pseudomonadati</taxon>
        <taxon>Pseudomonadota</taxon>
        <taxon>Gammaproteobacteria</taxon>
        <taxon>Pseudomonadales</taxon>
        <taxon>Pseudomonadaceae</taxon>
        <taxon>Pseudomonas</taxon>
        <taxon>Pseudomonas amygdali</taxon>
    </lineage>
</organism>
<proteinExistence type="predicted"/>
<dbReference type="AlphaFoldDB" id="A0A0P9VFN9"/>
<reference evidence="1 2" key="1">
    <citation type="submission" date="2015-09" db="EMBL/GenBank/DDBJ databases">
        <title>Genome announcement of multiple Pseudomonas syringae strains.</title>
        <authorList>
            <person name="Thakur S."/>
            <person name="Wang P.W."/>
            <person name="Gong Y."/>
            <person name="Weir B.S."/>
            <person name="Guttman D.S."/>
        </authorList>
    </citation>
    <scope>NUCLEOTIDE SEQUENCE [LARGE SCALE GENOMIC DNA]</scope>
    <source>
        <strain evidence="1 2">ICMP3507</strain>
    </source>
</reference>
<comment type="caution">
    <text evidence="1">The sequence shown here is derived from an EMBL/GenBank/DDBJ whole genome shotgun (WGS) entry which is preliminary data.</text>
</comment>
<dbReference type="EMBL" id="LJQP01000250">
    <property type="protein sequence ID" value="KPX67877.1"/>
    <property type="molecule type" value="Genomic_DNA"/>
</dbReference>
<protein>
    <submittedName>
        <fullName evidence="1">Uncharacterized protein</fullName>
    </submittedName>
</protein>
<sequence length="79" mass="9382">MVKQPANTTNFYIPCRLMVRPKLSLHEILLFYGSGQHMERRMSAKRRDATISPWEDAAIERQKSHKADLLERRRLVMAW</sequence>